<reference evidence="4" key="2">
    <citation type="submission" date="2019-09" db="UniProtKB">
        <authorList>
            <consortium name="WormBaseParasite"/>
        </authorList>
    </citation>
    <scope>IDENTIFICATION</scope>
</reference>
<protein>
    <submittedName>
        <fullName evidence="4">Helitron_like_N domain-containing protein</fullName>
    </submittedName>
</protein>
<gene>
    <name evidence="2" type="ORF">HPBE_LOCUS18652</name>
</gene>
<dbReference type="EMBL" id="UZAH01030828">
    <property type="protein sequence ID" value="VDP12426.1"/>
    <property type="molecule type" value="Genomic_DNA"/>
</dbReference>
<evidence type="ECO:0000313" key="3">
    <source>
        <dbReference type="Proteomes" id="UP000050761"/>
    </source>
</evidence>
<proteinExistence type="predicted"/>
<dbReference type="Proteomes" id="UP000050761">
    <property type="component" value="Unassembled WGS sequence"/>
</dbReference>
<feature type="region of interest" description="Disordered" evidence="1">
    <location>
        <begin position="422"/>
        <end position="445"/>
    </location>
</feature>
<reference evidence="2 3" key="1">
    <citation type="submission" date="2018-11" db="EMBL/GenBank/DDBJ databases">
        <authorList>
            <consortium name="Pathogen Informatics"/>
        </authorList>
    </citation>
    <scope>NUCLEOTIDE SEQUENCE [LARGE SCALE GENOMIC DNA]</scope>
</reference>
<name>A0A3P8EYP8_HELPZ</name>
<evidence type="ECO:0000313" key="2">
    <source>
        <dbReference type="EMBL" id="VDP12426.1"/>
    </source>
</evidence>
<sequence length="541" mass="60958">MEVAQRPPFKPVRAQFVPSQQRGRDIAVYVFPDDHDLCYEWFYQLQMSDGLSLLYMCCGCKALKRRDRQTYSKPIPSCRILDGYFVSDPCNPRRPHYCEPRLTTKATARRLIIGKCNELRERAPDNRSAAHELNELLSKISSEEIGGFSAEERKTMVHQITNPSEYGRDNARRVIQRAQHKARQQVGRTGNIKRYMCIVCGQFREYPFGRRPPFHRHHVTILLAALIRFSDAEVNNAKNIYKTCKVNRKVMCKEHYLEAATALFSKMAASPRGARVKIDFNAFHVNEAMVDEGIVEQLNETSLSFEAEAKLTAKSVAFFLNDTIAYCVDKRDIKEGASSVVPVAELCGSESPNEYIVSQDAPGSQPTALAKTVDCGRTSPEKNLLTVLQKLCASNDESVDVQDMQTDADPISDDAVRSLLLFSQPPNSDYGPPPPPEPKKYSYTPRLPRKLQPLKDIPPTPWPERTFIVEGRQLLQLLRHCPGCGTDIESSGSSFKLSSETTTPIVDIFCKVCIQRNGESSQWRGRDDSLLAMRIKASPST</sequence>
<accession>A0A3P8EYP8</accession>
<evidence type="ECO:0000313" key="4">
    <source>
        <dbReference type="WBParaSite" id="HPBE_0001865301-mRNA-1"/>
    </source>
</evidence>
<keyword evidence="3" id="KW-1185">Reference proteome</keyword>
<evidence type="ECO:0000256" key="1">
    <source>
        <dbReference type="SAM" id="MobiDB-lite"/>
    </source>
</evidence>
<dbReference type="AlphaFoldDB" id="A0A3P8EYP8"/>
<dbReference type="WBParaSite" id="HPBE_0001865301-mRNA-1">
    <property type="protein sequence ID" value="HPBE_0001865301-mRNA-1"/>
    <property type="gene ID" value="HPBE_0001865301"/>
</dbReference>
<organism evidence="2">
    <name type="scientific">Heligmosomoides polygyrus</name>
    <name type="common">Parasitic roundworm</name>
    <dbReference type="NCBI Taxonomy" id="6339"/>
    <lineage>
        <taxon>Eukaryota</taxon>
        <taxon>Metazoa</taxon>
        <taxon>Ecdysozoa</taxon>
        <taxon>Nematoda</taxon>
        <taxon>Chromadorea</taxon>
        <taxon>Rhabditida</taxon>
        <taxon>Rhabditina</taxon>
        <taxon>Rhabditomorpha</taxon>
        <taxon>Strongyloidea</taxon>
        <taxon>Heligmosomidae</taxon>
        <taxon>Heligmosomoides</taxon>
    </lineage>
</organism>
<dbReference type="OrthoDB" id="5844942at2759"/>